<evidence type="ECO:0000313" key="2">
    <source>
        <dbReference type="Proteomes" id="UP000006327"/>
    </source>
</evidence>
<accession>K6YQX4</accession>
<reference evidence="1 2" key="1">
    <citation type="journal article" date="2017" name="Antonie Van Leeuwenhoek">
        <title>Rhizobium rhizosphaerae sp. nov., a novel species isolated from rice rhizosphere.</title>
        <authorList>
            <person name="Zhao J.J."/>
            <person name="Zhang J."/>
            <person name="Zhang R.J."/>
            <person name="Zhang C.W."/>
            <person name="Yin H.Q."/>
            <person name="Zhang X.X."/>
        </authorList>
    </citation>
    <scope>NUCLEOTIDE SEQUENCE [LARGE SCALE GENOMIC DNA]</scope>
    <source>
        <strain evidence="1 2">BSs20135</strain>
    </source>
</reference>
<keyword evidence="2" id="KW-1185">Reference proteome</keyword>
<dbReference type="AlphaFoldDB" id="K6YQX4"/>
<gene>
    <name evidence="1" type="ORF">GARC_3628</name>
</gene>
<comment type="caution">
    <text evidence="1">The sequence shown here is derived from an EMBL/GenBank/DDBJ whole genome shotgun (WGS) entry which is preliminary data.</text>
</comment>
<proteinExistence type="predicted"/>
<sequence>MITRQAFHYIYVNANCLTELALRNLSSDLDSLIDNLEPIENADLTLEFELETNLEDLNFDAMEGLEFYDPEMDTNITEPVSPPPLKDVASELHTNTPEQEGDFDIDTYMSNVYSLEEQLIERIDSAYNKIEHLQIKKLLDLLPSELPAIDGKLSGEEMSLWLAQYSNDDGSITDLLVTIRQLDFT</sequence>
<evidence type="ECO:0000313" key="1">
    <source>
        <dbReference type="EMBL" id="GAC20582.1"/>
    </source>
</evidence>
<dbReference type="Proteomes" id="UP000006327">
    <property type="component" value="Unassembled WGS sequence"/>
</dbReference>
<dbReference type="EMBL" id="BAEO01000055">
    <property type="protein sequence ID" value="GAC20582.1"/>
    <property type="molecule type" value="Genomic_DNA"/>
</dbReference>
<dbReference type="RefSeq" id="WP_007622638.1">
    <property type="nucleotide sequence ID" value="NZ_BAEO01000055.1"/>
</dbReference>
<dbReference type="STRING" id="493475.GARC_3628"/>
<protein>
    <submittedName>
        <fullName evidence="1">Uncharacterized protein</fullName>
    </submittedName>
</protein>
<name>K6YQX4_9ALTE</name>
<organism evidence="1 2">
    <name type="scientific">Paraglaciecola arctica BSs20135</name>
    <dbReference type="NCBI Taxonomy" id="493475"/>
    <lineage>
        <taxon>Bacteria</taxon>
        <taxon>Pseudomonadati</taxon>
        <taxon>Pseudomonadota</taxon>
        <taxon>Gammaproteobacteria</taxon>
        <taxon>Alteromonadales</taxon>
        <taxon>Alteromonadaceae</taxon>
        <taxon>Paraglaciecola</taxon>
    </lineage>
</organism>